<accession>A0A1S5R172</accession>
<sequence>MSVVARNTRLYKVTMSDTVKGQSFSFSQEYAATKEFDARVQAWTEYGHDTMGFVSKSFKVDDIQLVQYKG</sequence>
<proteinExistence type="predicted"/>
<keyword evidence="2" id="KW-1185">Reference proteome</keyword>
<dbReference type="Proteomes" id="UP000223738">
    <property type="component" value="Segment"/>
</dbReference>
<dbReference type="EMBL" id="KU862660">
    <property type="protein sequence ID" value="ANA49163.1"/>
    <property type="molecule type" value="Genomic_DNA"/>
</dbReference>
<reference evidence="1 2" key="1">
    <citation type="submission" date="2016-03" db="EMBL/GenBank/DDBJ databases">
        <title>Characterization of pf16 and phiPMW: Two novel phages infecting Pseudomonas putida PpG1.</title>
        <authorList>
            <person name="Magill D.J."/>
            <person name="Krylov V.N."/>
            <person name="Allen C.C.R."/>
            <person name="McGrath J.W."/>
            <person name="Quinn J.P."/>
            <person name="Kulakov L.A."/>
        </authorList>
    </citation>
    <scope>NUCLEOTIDE SEQUENCE [LARGE SCALE GENOMIC DNA]</scope>
</reference>
<gene>
    <name evidence="1" type="ORF">PMW_38</name>
</gene>
<evidence type="ECO:0000313" key="2">
    <source>
        <dbReference type="Proteomes" id="UP000223738"/>
    </source>
</evidence>
<organism evidence="1 2">
    <name type="scientific">Pseudomonas phage phiPMW</name>
    <dbReference type="NCBI Taxonomy" id="1815582"/>
    <lineage>
        <taxon>Viruses</taxon>
        <taxon>Duplodnaviria</taxon>
        <taxon>Heunggongvirae</taxon>
        <taxon>Uroviricota</taxon>
        <taxon>Caudoviricetes</taxon>
        <taxon>Plaisancevirus</taxon>
        <taxon>Plaisancevirus PMW</taxon>
    </lineage>
</organism>
<name>A0A1S5R172_9CAUD</name>
<evidence type="ECO:0000313" key="1">
    <source>
        <dbReference type="EMBL" id="ANA49163.1"/>
    </source>
</evidence>
<protein>
    <submittedName>
        <fullName evidence="1">Uncharacterized protein</fullName>
    </submittedName>
</protein>